<dbReference type="KEGG" id="pfp:PFL1_05730"/>
<dbReference type="GO" id="GO:0005525">
    <property type="term" value="F:GTP binding"/>
    <property type="evidence" value="ECO:0007669"/>
    <property type="project" value="TreeGrafter"/>
</dbReference>
<dbReference type="PANTHER" id="PTHR36100:SF1">
    <property type="entry name" value="BUD SITE SELECTION PROTEIN 4"/>
    <property type="match status" value="1"/>
</dbReference>
<keyword evidence="2" id="KW-0131">Cell cycle</keyword>
<feature type="compositionally biased region" description="Low complexity" evidence="3">
    <location>
        <begin position="105"/>
        <end position="124"/>
    </location>
</feature>
<feature type="compositionally biased region" description="Polar residues" evidence="3">
    <location>
        <begin position="611"/>
        <end position="622"/>
    </location>
</feature>
<evidence type="ECO:0000313" key="6">
    <source>
        <dbReference type="Proteomes" id="UP000053664"/>
    </source>
</evidence>
<feature type="region of interest" description="Disordered" evidence="3">
    <location>
        <begin position="789"/>
        <end position="908"/>
    </location>
</feature>
<dbReference type="Proteomes" id="UP000053664">
    <property type="component" value="Unassembled WGS sequence"/>
</dbReference>
<feature type="region of interest" description="Disordered" evidence="3">
    <location>
        <begin position="101"/>
        <end position="444"/>
    </location>
</feature>
<evidence type="ECO:0000256" key="1">
    <source>
        <dbReference type="ARBA" id="ARBA00022618"/>
    </source>
</evidence>
<dbReference type="eggNOG" id="ENOG502REBM">
    <property type="taxonomic scope" value="Eukaryota"/>
</dbReference>
<dbReference type="OrthoDB" id="2123378at2759"/>
<feature type="compositionally biased region" description="Pro residues" evidence="3">
    <location>
        <begin position="1520"/>
        <end position="1537"/>
    </location>
</feature>
<feature type="compositionally biased region" description="Basic and acidic residues" evidence="3">
    <location>
        <begin position="803"/>
        <end position="819"/>
    </location>
</feature>
<dbReference type="EMBL" id="KE361643">
    <property type="protein sequence ID" value="EPQ26751.1"/>
    <property type="molecule type" value="Genomic_DNA"/>
</dbReference>
<dbReference type="PROSITE" id="PS50003">
    <property type="entry name" value="PH_DOMAIN"/>
    <property type="match status" value="1"/>
</dbReference>
<protein>
    <recommendedName>
        <fullName evidence="4">PH domain-containing protein</fullName>
    </recommendedName>
</protein>
<evidence type="ECO:0000313" key="5">
    <source>
        <dbReference type="EMBL" id="EPQ26751.1"/>
    </source>
</evidence>
<gene>
    <name evidence="5" type="ORF">PFL1_05730</name>
</gene>
<sequence>MSASSLSPPPSPAVSSRLQQPPTPQATTAAILGASSNGWSPLRLHKNKNEPAFQSPSQTGENDNDDAAHPSSQSPKKQTQNFASLRSHGLVSNSIFLQQAASSNSLHDSAASPAHAARHSGSPHVPSPSTGGARTSVGLGIGVSSSPSRIPISRRSGPSPRKASRDQTPAPAPDSENQTPSDVFGPLTAAPPTRERPTSPRKSKGFEVLQRSSYVSNSPFKQIENRGHESGQSPVALPSPRKLASPAHGRTETSVAELGQAGPDAPSTPTSKGLLVSNRLHGPRTMEASLPKPSNDGKLPRQRQRRKTVTFDEILDVQEFDKESSFDVESMRSDVSIDNYGHDGEGDEDPMWLSGSSRDEDSLIDFEDDLRNRTGGRLQIVNGSPDPSTPDMLHDSFADDLEPELSCDSRETSSIDDEPASPPARSLPSPHRRPADGADASFDKTFATAGTNLSVDESIDERDFNGSFSGLCAADRVDSLVDELLNEDILHSPSQRTASPVEPLASSPLPAEPTSQLRNESVSDAEARGALRVQQVELPAVKSMQATLHDASSPIDAESLSDEVASQQMSTGPRDGHRNLVLPASESRELPELPAWSPLTFNDGALGGFSPMQTPSTPQTAEQPLEPEPSASPSKKNGSLRGRPHISRDAILQRVAREKQQRLEQEQMARQQPMQGSPAPQPVAAAMRAPRGSEPGIRPQRSFEASFDETGGRQAAVHPRPSAPIGKEDAELAKKQGISKAPEPAPIVATEARPQPPPSPVKAMRDVESPLEKLGAAYMTAADADSAVEEARGRCGSDAAMDTEDRLLPPRPSDAEIELRGPSNGRLSPSMLGAPPPPITPAQQAEQIILRRRSKNGKGRRKRSMSTGDAGPVFTAARSPLVSPEQLEEEELSEESSVGSEPAELPNRQSISADLARSKAMLDVSLQRAIDSGFSANLESEISRIYRQGELTYKINDRGTFQGIDDKVSHTTAAGDVDSGKAWRKLRRPSDMNEYAREMREYRQNENPKRASGKVFVMVDSFTPAALPIPSKPTYFHCVLDNGLHMVQTATVPLRPGAPSKIAQEFELIQHKNLEFSLTLVVKRDAHLQEPQRPASPGGMGRKEHTSPTLKAFSRLFTSPKKQAAKRLQQERDEAAELAAQASRAEPMLSYINREGAFGRAGVVFDKVAASCHGKCLVLELPVYGASNPVQSMSGPSSLAGRGDTIASPFAADFSRNLNKVRGTLRLKLFYLPAMPTIPRDKLPENLGECIRGMQNAVWHRSAPWREGTLTQMGGDCLSWRRRPVKAQGQFLVCYNEVTKKPTVKIDLSKAVAVEVAADSKSNPPSRILGASDGRASRSTVRSVNVEEDPDANYEVERSFRITFADGERIHFFADTDEEKERWVEVLSNVIESPIPPNPLWAQVALESISQSAQLSSNIPKLAGAQPRKSSSKHLRDARKPPPVVAEEPVEAKAAGPSPSSEAARSAQPPVGSLSGAANGSTRSTPSKLPMPQQPPSLASMRSTPSRLPLPSEASQPQPQAQPQPPSLTRPGPPVPQKGPALSVPRPVVHNPAGNVAFDRLRRAAANRSEASSHGSNTH</sequence>
<feature type="domain" description="PH" evidence="4">
    <location>
        <begin position="1263"/>
        <end position="1392"/>
    </location>
</feature>
<feature type="compositionally biased region" description="Basic and acidic residues" evidence="3">
    <location>
        <begin position="319"/>
        <end position="332"/>
    </location>
</feature>
<name>A0A061H816_9BASI</name>
<dbReference type="SMART" id="SM00233">
    <property type="entry name" value="PH"/>
    <property type="match status" value="1"/>
</dbReference>
<evidence type="ECO:0000256" key="3">
    <source>
        <dbReference type="SAM" id="MobiDB-lite"/>
    </source>
</evidence>
<evidence type="ECO:0000259" key="4">
    <source>
        <dbReference type="PROSITE" id="PS50003"/>
    </source>
</evidence>
<feature type="compositionally biased region" description="Low complexity" evidence="3">
    <location>
        <begin position="13"/>
        <end position="30"/>
    </location>
</feature>
<feature type="compositionally biased region" description="Polar residues" evidence="3">
    <location>
        <begin position="70"/>
        <end position="85"/>
    </location>
</feature>
<dbReference type="InterPro" id="IPR001849">
    <property type="entry name" value="PH_domain"/>
</dbReference>
<dbReference type="PANTHER" id="PTHR36100">
    <property type="entry name" value="BUD SITE SELECTION PROTEIN 4"/>
    <property type="match status" value="1"/>
</dbReference>
<organism evidence="5 6">
    <name type="scientific">Pseudozyma flocculosa PF-1</name>
    <dbReference type="NCBI Taxonomy" id="1277687"/>
    <lineage>
        <taxon>Eukaryota</taxon>
        <taxon>Fungi</taxon>
        <taxon>Dikarya</taxon>
        <taxon>Basidiomycota</taxon>
        <taxon>Ustilaginomycotina</taxon>
        <taxon>Ustilaginomycetes</taxon>
        <taxon>Ustilaginales</taxon>
        <taxon>Ustilaginaceae</taxon>
        <taxon>Pseudozyma</taxon>
    </lineage>
</organism>
<feature type="compositionally biased region" description="Basic residues" evidence="3">
    <location>
        <begin position="850"/>
        <end position="864"/>
    </location>
</feature>
<feature type="compositionally biased region" description="Polar residues" evidence="3">
    <location>
        <begin position="52"/>
        <end position="61"/>
    </location>
</feature>
<feature type="compositionally biased region" description="Polar residues" evidence="3">
    <location>
        <begin position="1496"/>
        <end position="1506"/>
    </location>
</feature>
<accession>A0A061H816</accession>
<dbReference type="Gene3D" id="2.30.29.30">
    <property type="entry name" value="Pleckstrin-homology domain (PH domain)/Phosphotyrosine-binding domain (PTB)"/>
    <property type="match status" value="1"/>
</dbReference>
<feature type="region of interest" description="Disordered" evidence="3">
    <location>
        <begin position="1418"/>
        <end position="1579"/>
    </location>
</feature>
<reference evidence="5 6" key="1">
    <citation type="journal article" date="2013" name="Plant Cell">
        <title>The transition from a phytopathogenic smut ancestor to an anamorphic biocontrol agent deciphered by comparative whole-genome analysis.</title>
        <authorList>
            <person name="Lefebvre F."/>
            <person name="Joly D.L."/>
            <person name="Labbe C."/>
            <person name="Teichmann B."/>
            <person name="Linning R."/>
            <person name="Belzile F."/>
            <person name="Bakkeren G."/>
            <person name="Belanger R.R."/>
        </authorList>
    </citation>
    <scope>NUCLEOTIDE SEQUENCE [LARGE SCALE GENOMIC DNA]</scope>
    <source>
        <strain evidence="5 6">PF-1</strain>
    </source>
</reference>
<dbReference type="RefSeq" id="XP_007881456.1">
    <property type="nucleotide sequence ID" value="XM_007883265.1"/>
</dbReference>
<dbReference type="GeneID" id="19319816"/>
<dbReference type="SUPFAM" id="SSF50729">
    <property type="entry name" value="PH domain-like"/>
    <property type="match status" value="1"/>
</dbReference>
<dbReference type="HOGENOM" id="CLU_254982_0_0_1"/>
<proteinExistence type="predicted"/>
<feature type="compositionally biased region" description="Basic and acidic residues" evidence="3">
    <location>
        <begin position="655"/>
        <end position="667"/>
    </location>
</feature>
<dbReference type="InterPro" id="IPR052007">
    <property type="entry name" value="Bud4"/>
</dbReference>
<feature type="region of interest" description="Disordered" evidence="3">
    <location>
        <begin position="1"/>
        <end position="85"/>
    </location>
</feature>
<feature type="compositionally biased region" description="Polar residues" evidence="3">
    <location>
        <begin position="210"/>
        <end position="220"/>
    </location>
</feature>
<keyword evidence="1" id="KW-0132">Cell division</keyword>
<dbReference type="Pfam" id="PF00169">
    <property type="entry name" value="PH"/>
    <property type="match status" value="1"/>
</dbReference>
<feature type="compositionally biased region" description="Polar residues" evidence="3">
    <location>
        <begin position="1476"/>
        <end position="1487"/>
    </location>
</feature>
<feature type="compositionally biased region" description="Polar residues" evidence="3">
    <location>
        <begin position="513"/>
        <end position="522"/>
    </location>
</feature>
<feature type="region of interest" description="Disordered" evidence="3">
    <location>
        <begin position="544"/>
        <end position="764"/>
    </location>
</feature>
<feature type="compositionally biased region" description="Low complexity" evidence="3">
    <location>
        <begin position="1564"/>
        <end position="1573"/>
    </location>
</feature>
<evidence type="ECO:0000256" key="2">
    <source>
        <dbReference type="ARBA" id="ARBA00023306"/>
    </source>
</evidence>
<dbReference type="InterPro" id="IPR011993">
    <property type="entry name" value="PH-like_dom_sf"/>
</dbReference>
<feature type="compositionally biased region" description="Low complexity" evidence="3">
    <location>
        <begin position="142"/>
        <end position="161"/>
    </location>
</feature>
<feature type="region of interest" description="Disordered" evidence="3">
    <location>
        <begin position="491"/>
        <end position="530"/>
    </location>
</feature>
<feature type="compositionally biased region" description="Low complexity" evidence="3">
    <location>
        <begin position="1509"/>
        <end position="1519"/>
    </location>
</feature>
<dbReference type="GO" id="GO:0051301">
    <property type="term" value="P:cell division"/>
    <property type="evidence" value="ECO:0007669"/>
    <property type="project" value="UniProtKB-KW"/>
</dbReference>